<accession>A0AAD9PLG5</accession>
<dbReference type="PROSITE" id="PS00039">
    <property type="entry name" value="DEAD_ATP_HELICASE"/>
    <property type="match status" value="1"/>
</dbReference>
<feature type="domain" description="B30.2/SPRY" evidence="11">
    <location>
        <begin position="65"/>
        <end position="240"/>
    </location>
</feature>
<evidence type="ECO:0000256" key="7">
    <source>
        <dbReference type="ARBA" id="ARBA00022840"/>
    </source>
</evidence>
<keyword evidence="7 10" id="KW-0067">ATP-binding</keyword>
<dbReference type="GO" id="GO:0005829">
    <property type="term" value="C:cytosol"/>
    <property type="evidence" value="ECO:0007669"/>
    <property type="project" value="TreeGrafter"/>
</dbReference>
<evidence type="ECO:0000256" key="5">
    <source>
        <dbReference type="ARBA" id="ARBA00022806"/>
    </source>
</evidence>
<dbReference type="CDD" id="cd18787">
    <property type="entry name" value="SF2_C_DEAD"/>
    <property type="match status" value="1"/>
</dbReference>
<dbReference type="InterPro" id="IPR050079">
    <property type="entry name" value="DEAD_box_RNA_helicase"/>
</dbReference>
<dbReference type="Proteomes" id="UP001214638">
    <property type="component" value="Unassembled WGS sequence"/>
</dbReference>
<dbReference type="PANTHER" id="PTHR47959">
    <property type="entry name" value="ATP-DEPENDENT RNA HELICASE RHLE-RELATED"/>
    <property type="match status" value="1"/>
</dbReference>
<proteinExistence type="inferred from homology"/>
<evidence type="ECO:0000259" key="14">
    <source>
        <dbReference type="PROSITE" id="PS51195"/>
    </source>
</evidence>
<evidence type="ECO:0000313" key="15">
    <source>
        <dbReference type="EMBL" id="KAK2197002.1"/>
    </source>
</evidence>
<dbReference type="InterPro" id="IPR001870">
    <property type="entry name" value="B30.2/SPRY"/>
</dbReference>
<dbReference type="GeneID" id="94336550"/>
<dbReference type="SUPFAM" id="SSF49899">
    <property type="entry name" value="Concanavalin A-like lectins/glucanases"/>
    <property type="match status" value="1"/>
</dbReference>
<feature type="domain" description="Helicase ATP-binding" evidence="12">
    <location>
        <begin position="260"/>
        <end position="363"/>
    </location>
</feature>
<reference evidence="15" key="1">
    <citation type="journal article" date="2023" name="Nat. Microbiol.">
        <title>Babesia duncani multi-omics identifies virulence factors and drug targets.</title>
        <authorList>
            <person name="Singh P."/>
            <person name="Lonardi S."/>
            <person name="Liang Q."/>
            <person name="Vydyam P."/>
            <person name="Khabirova E."/>
            <person name="Fang T."/>
            <person name="Gihaz S."/>
            <person name="Thekkiniath J."/>
            <person name="Munshi M."/>
            <person name="Abel S."/>
            <person name="Ciampossin L."/>
            <person name="Batugedara G."/>
            <person name="Gupta M."/>
            <person name="Lu X.M."/>
            <person name="Lenz T."/>
            <person name="Chakravarty S."/>
            <person name="Cornillot E."/>
            <person name="Hu Y."/>
            <person name="Ma W."/>
            <person name="Gonzalez L.M."/>
            <person name="Sanchez S."/>
            <person name="Estrada K."/>
            <person name="Sanchez-Flores A."/>
            <person name="Montero E."/>
            <person name="Harb O.S."/>
            <person name="Le Roch K.G."/>
            <person name="Mamoun C.B."/>
        </authorList>
    </citation>
    <scope>NUCLEOTIDE SEQUENCE</scope>
    <source>
        <strain evidence="15">WA1</strain>
    </source>
</reference>
<evidence type="ECO:0000256" key="4">
    <source>
        <dbReference type="ARBA" id="ARBA00022801"/>
    </source>
</evidence>
<evidence type="ECO:0000256" key="8">
    <source>
        <dbReference type="ARBA" id="ARBA00032348"/>
    </source>
</evidence>
<dbReference type="PANTHER" id="PTHR47959:SF1">
    <property type="entry name" value="ATP-DEPENDENT RNA HELICASE DBPA"/>
    <property type="match status" value="1"/>
</dbReference>
<dbReference type="Gene3D" id="3.40.50.300">
    <property type="entry name" value="P-loop containing nucleotide triphosphate hydrolases"/>
    <property type="match status" value="3"/>
</dbReference>
<dbReference type="SMART" id="SM00449">
    <property type="entry name" value="SPRY"/>
    <property type="match status" value="1"/>
</dbReference>
<dbReference type="Pfam" id="PF00270">
    <property type="entry name" value="DEAD"/>
    <property type="match status" value="2"/>
</dbReference>
<dbReference type="InterPro" id="IPR014014">
    <property type="entry name" value="RNA_helicase_DEAD_Q_motif"/>
</dbReference>
<dbReference type="InterPro" id="IPR003877">
    <property type="entry name" value="SPRY_dom"/>
</dbReference>
<keyword evidence="16" id="KW-1185">Reference proteome</keyword>
<organism evidence="15 16">
    <name type="scientific">Babesia duncani</name>
    <dbReference type="NCBI Taxonomy" id="323732"/>
    <lineage>
        <taxon>Eukaryota</taxon>
        <taxon>Sar</taxon>
        <taxon>Alveolata</taxon>
        <taxon>Apicomplexa</taxon>
        <taxon>Aconoidasida</taxon>
        <taxon>Piroplasmida</taxon>
        <taxon>Babesiidae</taxon>
        <taxon>Babesia</taxon>
    </lineage>
</organism>
<gene>
    <name evidence="15" type="ORF">BdWA1_002252</name>
</gene>
<comment type="caution">
    <text evidence="15">The sequence shown here is derived from an EMBL/GenBank/DDBJ whole genome shotgun (WGS) entry which is preliminary data.</text>
</comment>
<dbReference type="Pfam" id="PF00271">
    <property type="entry name" value="Helicase_C"/>
    <property type="match status" value="1"/>
</dbReference>
<dbReference type="PROSITE" id="PS51194">
    <property type="entry name" value="HELICASE_CTER"/>
    <property type="match status" value="1"/>
</dbReference>
<dbReference type="RefSeq" id="XP_067803844.1">
    <property type="nucleotide sequence ID" value="XM_067947280.1"/>
</dbReference>
<evidence type="ECO:0000256" key="2">
    <source>
        <dbReference type="ARBA" id="ARBA00022722"/>
    </source>
</evidence>
<dbReference type="AlphaFoldDB" id="A0AAD9PLG5"/>
<evidence type="ECO:0000259" key="12">
    <source>
        <dbReference type="PROSITE" id="PS51192"/>
    </source>
</evidence>
<name>A0AAD9PLG5_9APIC</name>
<keyword evidence="2" id="KW-0540">Nuclease</keyword>
<dbReference type="PROSITE" id="PS51192">
    <property type="entry name" value="HELICASE_ATP_BIND_1"/>
    <property type="match status" value="1"/>
</dbReference>
<keyword evidence="4 10" id="KW-0378">Hydrolase</keyword>
<keyword evidence="5 10" id="KW-0347">Helicase</keyword>
<dbReference type="InterPro" id="IPR011545">
    <property type="entry name" value="DEAD/DEAH_box_helicase_dom"/>
</dbReference>
<feature type="short sequence motif" description="Q motif" evidence="9">
    <location>
        <begin position="1"/>
        <end position="29"/>
    </location>
</feature>
<dbReference type="InterPro" id="IPR043136">
    <property type="entry name" value="B30.2/SPRY_sf"/>
</dbReference>
<evidence type="ECO:0000259" key="11">
    <source>
        <dbReference type="PROSITE" id="PS50188"/>
    </source>
</evidence>
<dbReference type="PROSITE" id="PS50188">
    <property type="entry name" value="B302_SPRY"/>
    <property type="match status" value="1"/>
</dbReference>
<dbReference type="GO" id="GO:0004527">
    <property type="term" value="F:exonuclease activity"/>
    <property type="evidence" value="ECO:0007669"/>
    <property type="project" value="UniProtKB-KW"/>
</dbReference>
<dbReference type="SMART" id="SM00487">
    <property type="entry name" value="DEXDc"/>
    <property type="match status" value="1"/>
</dbReference>
<dbReference type="PROSITE" id="PS51195">
    <property type="entry name" value="Q_MOTIF"/>
    <property type="match status" value="1"/>
</dbReference>
<evidence type="ECO:0000256" key="3">
    <source>
        <dbReference type="ARBA" id="ARBA00022741"/>
    </source>
</evidence>
<evidence type="ECO:0000259" key="13">
    <source>
        <dbReference type="PROSITE" id="PS51194"/>
    </source>
</evidence>
<dbReference type="EMBL" id="JALLKP010000002">
    <property type="protein sequence ID" value="KAK2197002.1"/>
    <property type="molecule type" value="Genomic_DNA"/>
</dbReference>
<protein>
    <recommendedName>
        <fullName evidence="8">DEAD box protein 1</fullName>
    </recommendedName>
</protein>
<dbReference type="InterPro" id="IPR000629">
    <property type="entry name" value="RNA-helicase_DEAD-box_CS"/>
</dbReference>
<comment type="similarity">
    <text evidence="1">Belongs to the DEAD box helicase family. DDX1 subfamily.</text>
</comment>
<evidence type="ECO:0000256" key="9">
    <source>
        <dbReference type="PROSITE-ProRule" id="PRU00552"/>
    </source>
</evidence>
<keyword evidence="3 10" id="KW-0547">Nucleotide-binding</keyword>
<evidence type="ECO:0000256" key="1">
    <source>
        <dbReference type="ARBA" id="ARBA00008765"/>
    </source>
</evidence>
<dbReference type="InterPro" id="IPR014001">
    <property type="entry name" value="Helicase_ATP-bd"/>
</dbReference>
<dbReference type="GO" id="GO:0003676">
    <property type="term" value="F:nucleic acid binding"/>
    <property type="evidence" value="ECO:0007669"/>
    <property type="project" value="InterPro"/>
</dbReference>
<dbReference type="KEGG" id="bdw:94336550"/>
<feature type="domain" description="Helicase C-terminal" evidence="13">
    <location>
        <begin position="438"/>
        <end position="631"/>
    </location>
</feature>
<dbReference type="GO" id="GO:0003724">
    <property type="term" value="F:RNA helicase activity"/>
    <property type="evidence" value="ECO:0007669"/>
    <property type="project" value="InterPro"/>
</dbReference>
<dbReference type="InterPro" id="IPR001650">
    <property type="entry name" value="Helicase_C-like"/>
</dbReference>
<evidence type="ECO:0000313" key="16">
    <source>
        <dbReference type="Proteomes" id="UP001214638"/>
    </source>
</evidence>
<dbReference type="SMART" id="SM00490">
    <property type="entry name" value="HELICc"/>
    <property type="match status" value="1"/>
</dbReference>
<keyword evidence="6" id="KW-0269">Exonuclease</keyword>
<dbReference type="InterPro" id="IPR027417">
    <property type="entry name" value="P-loop_NTPase"/>
</dbReference>
<evidence type="ECO:0000256" key="6">
    <source>
        <dbReference type="ARBA" id="ARBA00022839"/>
    </source>
</evidence>
<dbReference type="InterPro" id="IPR013320">
    <property type="entry name" value="ConA-like_dom_sf"/>
</dbReference>
<dbReference type="Pfam" id="PF00622">
    <property type="entry name" value="SPRY"/>
    <property type="match status" value="1"/>
</dbReference>
<feature type="domain" description="DEAD-box RNA helicase Q" evidence="14">
    <location>
        <begin position="1"/>
        <end position="29"/>
    </location>
</feature>
<dbReference type="GO" id="GO:0005524">
    <property type="term" value="F:ATP binding"/>
    <property type="evidence" value="ECO:0007669"/>
    <property type="project" value="UniProtKB-KW"/>
</dbReference>
<dbReference type="SUPFAM" id="SSF52540">
    <property type="entry name" value="P-loop containing nucleoside triphosphate hydrolases"/>
    <property type="match status" value="2"/>
</dbReference>
<evidence type="ECO:0000256" key="10">
    <source>
        <dbReference type="RuleBase" id="RU000492"/>
    </source>
</evidence>
<dbReference type="Gene3D" id="2.60.120.920">
    <property type="match status" value="1"/>
</dbReference>
<sequence length="676" mass="75538">MPFSEFGVHPELNRAVSDLGWILPTPIQAEAIPVILGGRDVCASAETGSGKTAAFGIPCLQLVHETLQTHDINEKTNSNGDIDQIETAPLFSGDSRVVVTRNILEAVESEGWVGTRAKNGVTSCGKYCFECKLLNDQLCRFGWSTNDCRLQVGMDHSSFGFGSTGKKSTSGKFKDYGTSFTTGDIILCMIDLDARNVSFKLNNRFLGVAFSFKKSDAIYYPAISGKGLFKCQVNLKSATFPEVGYVPIGLECCKRVDDANSPICLILEPTRELARQTLENISLYSKYLTSPAIKVAEGNSCHVCVTTLHNAEKISPLKLRIIVLDEADELLRIDDKGILKSLYQQCQGNEDFRLQSLLFSATLHCPKVIEEATRFTCDAQWIDLKWRPAVPDTVDVYMLYLEARVNYKFEQLYPDPPIDGLGHLDVVSKRIKILKPKALIHLLDTLKIENGLLFCRTNLDCENLWEYMNALNKSTSGGSMLNRYSAAVLASKMDSGKRRKNLQDFKNGDVRYLICTDVAARGIDIVNLPFCAMMHVPQDKFQFLHRIGRVGRAGNRGIAVAISAKNAIERQWWHTCPGKGWKGSKGTCKNYKLVNQGGCTIEADECEYMQQIYDMLDVNQQDKFPEIDPRNVLLPFIENNQMGHAHENDMHALLVQHLNQVTNALEKSFIYNCYGL</sequence>